<evidence type="ECO:0000256" key="5">
    <source>
        <dbReference type="ARBA" id="ARBA00016296"/>
    </source>
</evidence>
<keyword evidence="10" id="KW-0067">ATP-binding</keyword>
<dbReference type="FunFam" id="3.30.63.10:FF:000005">
    <property type="entry name" value="Guanylate kinase"/>
    <property type="match status" value="1"/>
</dbReference>
<organism evidence="14 15">
    <name type="scientific">Candidatus Komeilibacteria bacterium CG10_big_fil_rev_8_21_14_0_10_41_13</name>
    <dbReference type="NCBI Taxonomy" id="1974476"/>
    <lineage>
        <taxon>Bacteria</taxon>
        <taxon>Candidatus Komeiliibacteriota</taxon>
    </lineage>
</organism>
<protein>
    <recommendedName>
        <fullName evidence="5">Guanylate kinase</fullName>
        <ecNumber evidence="4">2.7.4.8</ecNumber>
    </recommendedName>
    <alternativeName>
        <fullName evidence="11">GMP kinase</fullName>
    </alternativeName>
</protein>
<evidence type="ECO:0000256" key="2">
    <source>
        <dbReference type="ARBA" id="ARBA00004496"/>
    </source>
</evidence>
<dbReference type="EC" id="2.7.4.8" evidence="4"/>
<dbReference type="AlphaFoldDB" id="A0A2M6WD58"/>
<dbReference type="EMBL" id="PFBO01000019">
    <property type="protein sequence ID" value="PIT90730.1"/>
    <property type="molecule type" value="Genomic_DNA"/>
</dbReference>
<dbReference type="NCBIfam" id="TIGR03263">
    <property type="entry name" value="guanyl_kin"/>
    <property type="match status" value="1"/>
</dbReference>
<dbReference type="CDD" id="cd00071">
    <property type="entry name" value="GMPK"/>
    <property type="match status" value="1"/>
</dbReference>
<evidence type="ECO:0000256" key="1">
    <source>
        <dbReference type="ARBA" id="ARBA00003531"/>
    </source>
</evidence>
<dbReference type="PANTHER" id="PTHR23117">
    <property type="entry name" value="GUANYLATE KINASE-RELATED"/>
    <property type="match status" value="1"/>
</dbReference>
<evidence type="ECO:0000259" key="13">
    <source>
        <dbReference type="PROSITE" id="PS50052"/>
    </source>
</evidence>
<keyword evidence="7" id="KW-0808">Transferase</keyword>
<evidence type="ECO:0000313" key="14">
    <source>
        <dbReference type="EMBL" id="PIT90730.1"/>
    </source>
</evidence>
<dbReference type="SUPFAM" id="SSF52540">
    <property type="entry name" value="P-loop containing nucleoside triphosphate hydrolases"/>
    <property type="match status" value="1"/>
</dbReference>
<dbReference type="Gene3D" id="3.30.63.10">
    <property type="entry name" value="Guanylate Kinase phosphate binding domain"/>
    <property type="match status" value="1"/>
</dbReference>
<comment type="catalytic activity">
    <reaction evidence="12">
        <text>GMP + ATP = GDP + ADP</text>
        <dbReference type="Rhea" id="RHEA:20780"/>
        <dbReference type="ChEBI" id="CHEBI:30616"/>
        <dbReference type="ChEBI" id="CHEBI:58115"/>
        <dbReference type="ChEBI" id="CHEBI:58189"/>
        <dbReference type="ChEBI" id="CHEBI:456216"/>
        <dbReference type="EC" id="2.7.4.8"/>
    </reaction>
</comment>
<dbReference type="InterPro" id="IPR008145">
    <property type="entry name" value="GK/Ca_channel_bsu"/>
</dbReference>
<comment type="similarity">
    <text evidence="3">Belongs to the guanylate kinase family.</text>
</comment>
<dbReference type="GO" id="GO:0005524">
    <property type="term" value="F:ATP binding"/>
    <property type="evidence" value="ECO:0007669"/>
    <property type="project" value="UniProtKB-KW"/>
</dbReference>
<dbReference type="InterPro" id="IPR017665">
    <property type="entry name" value="Guanylate_kinase"/>
</dbReference>
<dbReference type="GO" id="GO:0004385">
    <property type="term" value="F:GMP kinase activity"/>
    <property type="evidence" value="ECO:0007669"/>
    <property type="project" value="UniProtKB-EC"/>
</dbReference>
<dbReference type="SMART" id="SM00072">
    <property type="entry name" value="GuKc"/>
    <property type="match status" value="1"/>
</dbReference>
<comment type="caution">
    <text evidence="14">The sequence shown here is derived from an EMBL/GenBank/DDBJ whole genome shotgun (WGS) entry which is preliminary data.</text>
</comment>
<evidence type="ECO:0000256" key="7">
    <source>
        <dbReference type="ARBA" id="ARBA00022679"/>
    </source>
</evidence>
<evidence type="ECO:0000256" key="3">
    <source>
        <dbReference type="ARBA" id="ARBA00005790"/>
    </source>
</evidence>
<proteinExistence type="inferred from homology"/>
<feature type="domain" description="Guanylate kinase-like" evidence="13">
    <location>
        <begin position="4"/>
        <end position="185"/>
    </location>
</feature>
<dbReference type="PANTHER" id="PTHR23117:SF13">
    <property type="entry name" value="GUANYLATE KINASE"/>
    <property type="match status" value="1"/>
</dbReference>
<reference evidence="15" key="1">
    <citation type="submission" date="2017-09" db="EMBL/GenBank/DDBJ databases">
        <title>Depth-based differentiation of microbial function through sediment-hosted aquifers and enrichment of novel symbionts in the deep terrestrial subsurface.</title>
        <authorList>
            <person name="Probst A.J."/>
            <person name="Ladd B."/>
            <person name="Jarett J.K."/>
            <person name="Geller-Mcgrath D.E."/>
            <person name="Sieber C.M.K."/>
            <person name="Emerson J.B."/>
            <person name="Anantharaman K."/>
            <person name="Thomas B.C."/>
            <person name="Malmstrom R."/>
            <person name="Stieglmeier M."/>
            <person name="Klingl A."/>
            <person name="Woyke T."/>
            <person name="Ryan C.M."/>
            <person name="Banfield J.F."/>
        </authorList>
    </citation>
    <scope>NUCLEOTIDE SEQUENCE [LARGE SCALE GENOMIC DNA]</scope>
</reference>
<comment type="function">
    <text evidence="1">Essential for recycling GMP and indirectly, cGMP.</text>
</comment>
<dbReference type="Proteomes" id="UP000230543">
    <property type="component" value="Unassembled WGS sequence"/>
</dbReference>
<dbReference type="GO" id="GO:0005829">
    <property type="term" value="C:cytosol"/>
    <property type="evidence" value="ECO:0007669"/>
    <property type="project" value="TreeGrafter"/>
</dbReference>
<dbReference type="PROSITE" id="PS50052">
    <property type="entry name" value="GUANYLATE_KINASE_2"/>
    <property type="match status" value="1"/>
</dbReference>
<keyword evidence="6" id="KW-0963">Cytoplasm</keyword>
<evidence type="ECO:0000256" key="12">
    <source>
        <dbReference type="ARBA" id="ARBA00048594"/>
    </source>
</evidence>
<keyword evidence="9 14" id="KW-0418">Kinase</keyword>
<evidence type="ECO:0000256" key="8">
    <source>
        <dbReference type="ARBA" id="ARBA00022741"/>
    </source>
</evidence>
<evidence type="ECO:0000256" key="9">
    <source>
        <dbReference type="ARBA" id="ARBA00022777"/>
    </source>
</evidence>
<evidence type="ECO:0000313" key="15">
    <source>
        <dbReference type="Proteomes" id="UP000230543"/>
    </source>
</evidence>
<dbReference type="Pfam" id="PF00625">
    <property type="entry name" value="Guanylate_kin"/>
    <property type="match status" value="1"/>
</dbReference>
<evidence type="ECO:0000256" key="11">
    <source>
        <dbReference type="ARBA" id="ARBA00030128"/>
    </source>
</evidence>
<dbReference type="Gene3D" id="3.40.50.300">
    <property type="entry name" value="P-loop containing nucleotide triphosphate hydrolases"/>
    <property type="match status" value="1"/>
</dbReference>
<evidence type="ECO:0000256" key="10">
    <source>
        <dbReference type="ARBA" id="ARBA00022840"/>
    </source>
</evidence>
<evidence type="ECO:0000256" key="6">
    <source>
        <dbReference type="ARBA" id="ARBA00022490"/>
    </source>
</evidence>
<name>A0A2M6WD58_9BACT</name>
<keyword evidence="8" id="KW-0547">Nucleotide-binding</keyword>
<dbReference type="InterPro" id="IPR008144">
    <property type="entry name" value="Guanylate_kin-like_dom"/>
</dbReference>
<evidence type="ECO:0000256" key="4">
    <source>
        <dbReference type="ARBA" id="ARBA00012961"/>
    </source>
</evidence>
<accession>A0A2M6WD58</accession>
<comment type="subcellular location">
    <subcellularLocation>
        <location evidence="2">Cytoplasm</location>
    </subcellularLocation>
</comment>
<gene>
    <name evidence="14" type="ORF">COU22_00550</name>
</gene>
<dbReference type="InterPro" id="IPR027417">
    <property type="entry name" value="P-loop_NTPase"/>
</dbReference>
<sequence>MKPGKLFLITGASAVGKSTIAKAVLVKAKNLKKSITYTTREKRKGEKNHLHYHFITESEFKNKIKKKEFFEYANNYGSWYGTDRQDIQMALKKGQNVLIVIDIKGALAIKKIWPTKTKVIFILPENTKQLEKRLKQRKNTTKAGTKKRLETAEWELKQAPKCDFWVINKENKVAEAVKEVLEIIKAG</sequence>